<dbReference type="Proteomes" id="UP000220836">
    <property type="component" value="Unassembled WGS sequence"/>
</dbReference>
<evidence type="ECO:0000313" key="2">
    <source>
        <dbReference type="EMBL" id="SMX41483.1"/>
    </source>
</evidence>
<evidence type="ECO:0000259" key="1">
    <source>
        <dbReference type="Pfam" id="PF02954"/>
    </source>
</evidence>
<proteinExistence type="predicted"/>
<keyword evidence="2" id="KW-0238">DNA-binding</keyword>
<dbReference type="InterPro" id="IPR009057">
    <property type="entry name" value="Homeodomain-like_sf"/>
</dbReference>
<organism evidence="2 3">
    <name type="scientific">Pelagimonas varians</name>
    <dbReference type="NCBI Taxonomy" id="696760"/>
    <lineage>
        <taxon>Bacteria</taxon>
        <taxon>Pseudomonadati</taxon>
        <taxon>Pseudomonadota</taxon>
        <taxon>Alphaproteobacteria</taxon>
        <taxon>Rhodobacterales</taxon>
        <taxon>Roseobacteraceae</taxon>
        <taxon>Pelagimonas</taxon>
    </lineage>
</organism>
<dbReference type="AlphaFoldDB" id="A0A238KF53"/>
<dbReference type="Gene3D" id="1.10.10.60">
    <property type="entry name" value="Homeodomain-like"/>
    <property type="match status" value="1"/>
</dbReference>
<dbReference type="Pfam" id="PF02954">
    <property type="entry name" value="HTH_8"/>
    <property type="match status" value="1"/>
</dbReference>
<sequence length="70" mass="7960">MTDHCLTVTINLQKQSLAEVQKSVELKYLELALTETDGNKTHAANIAGITVLTLRRKLERYNVKKVYTLE</sequence>
<gene>
    <name evidence="2" type="ORF">PEV8663_02288</name>
</gene>
<name>A0A238KF53_9RHOB</name>
<dbReference type="RefSeq" id="WP_097804789.1">
    <property type="nucleotide sequence ID" value="NZ_FXYH01000007.1"/>
</dbReference>
<keyword evidence="3" id="KW-1185">Reference proteome</keyword>
<dbReference type="InterPro" id="IPR002197">
    <property type="entry name" value="HTH_Fis"/>
</dbReference>
<accession>A0A238KF53</accession>
<feature type="domain" description="DNA binding HTH" evidence="1">
    <location>
        <begin position="23"/>
        <end position="61"/>
    </location>
</feature>
<dbReference type="EMBL" id="FXYH01000007">
    <property type="protein sequence ID" value="SMX41483.1"/>
    <property type="molecule type" value="Genomic_DNA"/>
</dbReference>
<dbReference type="GO" id="GO:0043565">
    <property type="term" value="F:sequence-specific DNA binding"/>
    <property type="evidence" value="ECO:0007669"/>
    <property type="project" value="InterPro"/>
</dbReference>
<dbReference type="OrthoDB" id="5624883at2"/>
<protein>
    <submittedName>
        <fullName evidence="2">Global DNA-binding transcriptional dual regulator Fis</fullName>
    </submittedName>
</protein>
<reference evidence="2 3" key="1">
    <citation type="submission" date="2017-05" db="EMBL/GenBank/DDBJ databases">
        <authorList>
            <person name="Song R."/>
            <person name="Chenine A.L."/>
            <person name="Ruprecht R.M."/>
        </authorList>
    </citation>
    <scope>NUCLEOTIDE SEQUENCE [LARGE SCALE GENOMIC DNA]</scope>
    <source>
        <strain evidence="2 3">CECT 8663</strain>
    </source>
</reference>
<evidence type="ECO:0000313" key="3">
    <source>
        <dbReference type="Proteomes" id="UP000220836"/>
    </source>
</evidence>
<dbReference type="PRINTS" id="PR01590">
    <property type="entry name" value="HTHFIS"/>
</dbReference>
<dbReference type="SUPFAM" id="SSF46689">
    <property type="entry name" value="Homeodomain-like"/>
    <property type="match status" value="1"/>
</dbReference>